<reference evidence="2 3" key="1">
    <citation type="submission" date="2020-02" db="EMBL/GenBank/DDBJ databases">
        <title>Genome sequences of Thiorhodococcus mannitoliphagus and Thiorhodococcus minor, purple sulfur photosynthetic bacteria in the gammaproteobacterial family, Chromatiaceae.</title>
        <authorList>
            <person name="Aviles F.A."/>
            <person name="Meyer T.E."/>
            <person name="Kyndt J.A."/>
        </authorList>
    </citation>
    <scope>NUCLEOTIDE SEQUENCE [LARGE SCALE GENOMIC DNA]</scope>
    <source>
        <strain evidence="2 3">DSM 11518</strain>
    </source>
</reference>
<dbReference type="Proteomes" id="UP000483379">
    <property type="component" value="Unassembled WGS sequence"/>
</dbReference>
<keyword evidence="3" id="KW-1185">Reference proteome</keyword>
<sequence>MAILTNFSLSNSYSLSNSFTLKSFDQNQHQLGKTGSEPADALSGLQDKALESLAREIPGVEAAGLKALDPAEYTPDKIAERISGFVAQGLESARAQGKSEEEIQSLYDSAVKGVEQGFKEAKQILSNLDMLNGAIADQVQATEEATFDALAGLSPTQEQQGITGARTMAVAERYAQAEDFQLELKTQEGDTVRISFGKTLEAQAGYAMTQDGQGNSAAVLDISRSEQSGYSFSVEGDLSVDEIDAIQSLVQDVSEVANDFFSGDVQEAFEQVSEISFDSSQLSAMNLHMSQSQQYSAVQRYQETQQMDSPAASKPGLRLGHMMREFGDSFARPGLQFLDQADKVASRIMEGLVEQDTRFKQSDSDQQGAYQDNLQRMLSALESVE</sequence>
<evidence type="ECO:0000313" key="3">
    <source>
        <dbReference type="Proteomes" id="UP000483379"/>
    </source>
</evidence>
<dbReference type="InterPro" id="IPR041651">
    <property type="entry name" value="DUF5610"/>
</dbReference>
<feature type="domain" description="DUF5610" evidence="1">
    <location>
        <begin position="40"/>
        <end position="151"/>
    </location>
</feature>
<dbReference type="AlphaFoldDB" id="A0A6M0JXS5"/>
<dbReference type="Gene3D" id="1.10.132.90">
    <property type="match status" value="1"/>
</dbReference>
<protein>
    <recommendedName>
        <fullName evidence="1">DUF5610 domain-containing protein</fullName>
    </recommendedName>
</protein>
<dbReference type="RefSeq" id="WP_164452254.1">
    <property type="nucleotide sequence ID" value="NZ_JAAIJQ010000017.1"/>
</dbReference>
<accession>A0A6M0JXS5</accession>
<evidence type="ECO:0000313" key="2">
    <source>
        <dbReference type="EMBL" id="NEV61781.1"/>
    </source>
</evidence>
<name>A0A6M0JXS5_9GAMM</name>
<dbReference type="EMBL" id="JAAIJQ010000017">
    <property type="protein sequence ID" value="NEV61781.1"/>
    <property type="molecule type" value="Genomic_DNA"/>
</dbReference>
<organism evidence="2 3">
    <name type="scientific">Thiorhodococcus minor</name>
    <dbReference type="NCBI Taxonomy" id="57489"/>
    <lineage>
        <taxon>Bacteria</taxon>
        <taxon>Pseudomonadati</taxon>
        <taxon>Pseudomonadota</taxon>
        <taxon>Gammaproteobacteria</taxon>
        <taxon>Chromatiales</taxon>
        <taxon>Chromatiaceae</taxon>
        <taxon>Thiorhodococcus</taxon>
    </lineage>
</organism>
<dbReference type="Pfam" id="PF18433">
    <property type="entry name" value="DUF5610"/>
    <property type="match status" value="1"/>
</dbReference>
<gene>
    <name evidence="2" type="ORF">G3446_07735</name>
</gene>
<evidence type="ECO:0000259" key="1">
    <source>
        <dbReference type="Pfam" id="PF18433"/>
    </source>
</evidence>
<comment type="caution">
    <text evidence="2">The sequence shown here is derived from an EMBL/GenBank/DDBJ whole genome shotgun (WGS) entry which is preliminary data.</text>
</comment>
<proteinExistence type="predicted"/>